<name>A0A6A6JPH9_WESOR</name>
<dbReference type="GO" id="GO:0006391">
    <property type="term" value="P:transcription initiation at mitochondrial promoter"/>
    <property type="evidence" value="ECO:0007669"/>
    <property type="project" value="TreeGrafter"/>
</dbReference>
<keyword evidence="6" id="KW-0694">RNA-binding</keyword>
<evidence type="ECO:0000256" key="7">
    <source>
        <dbReference type="ARBA" id="ARBA00024915"/>
    </source>
</evidence>
<evidence type="ECO:0000256" key="6">
    <source>
        <dbReference type="ARBA" id="ARBA00022884"/>
    </source>
</evidence>
<dbReference type="GO" id="GO:0008168">
    <property type="term" value="F:methyltransferase activity"/>
    <property type="evidence" value="ECO:0007669"/>
    <property type="project" value="UniProtKB-KW"/>
</dbReference>
<keyword evidence="10" id="KW-1185">Reference proteome</keyword>
<sequence length="542" mass="61701">IGRSLEKHKGCDILDLNPGAGLWSSKLHDFLKPRNHVLLESDPKLFRPYLQPLVDQPGSTYRFVEGDPTLYSTFDKLIDDGYFPDQTRIDPGDSRAQEPNNTLLVTGTLMWNPKLPGMGFDSVARQIHGAFARMAWRNEGFHAMGPARMLFWILSEDIKRALPRGVHGTGKNTAVFMKTTDMVEVVSPGHPDPRAWFRSARYEIESLIQAMKRAKEAGIELPAHRRENIHDFADDVARMTKGTGNIGFAELNEYLRKQEESGKSTEGITLGQHRQLWIREKAFKANPPPPPQRTSKRGAPRVSDEQRNLNKVRASVTRHSNVRQKIDQAVDLGERIYQQECLILSTPDGARKEKETLKLKKLQTEFHEAWENIDKNIRTLVFGELDDRLMLRSPGPRLQWDERPFEPLVLQPDEIYPPVHASLVDNTPRPRPADESIEDFEYFTDFTTALVGPTDSIIDVMDNVQHGASELTEQVPALRDPKKGGRLDLSQLRVRNLTPEMIQGLCKAYREWPFRNPDAATSNYFRSRASTPKVKGIKLSKF</sequence>
<gene>
    <name evidence="9" type="ORF">EI97DRAFT_373251</name>
</gene>
<evidence type="ECO:0000256" key="2">
    <source>
        <dbReference type="ARBA" id="ARBA00013836"/>
    </source>
</evidence>
<dbReference type="Proteomes" id="UP000800097">
    <property type="component" value="Unassembled WGS sequence"/>
</dbReference>
<keyword evidence="3" id="KW-0489">Methyltransferase</keyword>
<accession>A0A6A6JPH9</accession>
<dbReference type="GO" id="GO:0005759">
    <property type="term" value="C:mitochondrial matrix"/>
    <property type="evidence" value="ECO:0007669"/>
    <property type="project" value="TreeGrafter"/>
</dbReference>
<evidence type="ECO:0000256" key="1">
    <source>
        <dbReference type="ARBA" id="ARBA00004173"/>
    </source>
</evidence>
<dbReference type="GO" id="GO:0034246">
    <property type="term" value="F:mitochondrial transcription factor activity"/>
    <property type="evidence" value="ECO:0007669"/>
    <property type="project" value="TreeGrafter"/>
</dbReference>
<evidence type="ECO:0000313" key="9">
    <source>
        <dbReference type="EMBL" id="KAF2278521.1"/>
    </source>
</evidence>
<dbReference type="Gene3D" id="1.10.8.100">
    <property type="entry name" value="Ribosomal RNA adenine dimethylase-like, domain 2"/>
    <property type="match status" value="1"/>
</dbReference>
<dbReference type="OrthoDB" id="16079at2759"/>
<dbReference type="InterPro" id="IPR001737">
    <property type="entry name" value="KsgA/Erm"/>
</dbReference>
<evidence type="ECO:0000313" key="10">
    <source>
        <dbReference type="Proteomes" id="UP000800097"/>
    </source>
</evidence>
<dbReference type="PANTHER" id="PTHR11727">
    <property type="entry name" value="DIMETHYLADENOSINE TRANSFERASE"/>
    <property type="match status" value="1"/>
</dbReference>
<dbReference type="GO" id="GO:0034245">
    <property type="term" value="C:mitochondrial DNA-directed RNA polymerase complex"/>
    <property type="evidence" value="ECO:0007669"/>
    <property type="project" value="TreeGrafter"/>
</dbReference>
<comment type="function">
    <text evidence="7">Mitochondrial transcription factor that confers selective promoter recognition on the core subunit of the yeast mitochondrial RNA polymerase. Interacts with DNA in a non-specific manner.</text>
</comment>
<feature type="non-terminal residue" evidence="9">
    <location>
        <position position="1"/>
    </location>
</feature>
<dbReference type="PANTHER" id="PTHR11727:SF17">
    <property type="entry name" value="DIMETHYLADENOSINE TRANSFERASE 1, MITOCHONDRIAL"/>
    <property type="match status" value="1"/>
</dbReference>
<evidence type="ECO:0000256" key="8">
    <source>
        <dbReference type="SAM" id="MobiDB-lite"/>
    </source>
</evidence>
<evidence type="ECO:0000256" key="3">
    <source>
        <dbReference type="ARBA" id="ARBA00022603"/>
    </source>
</evidence>
<dbReference type="RefSeq" id="XP_033656060.1">
    <property type="nucleotide sequence ID" value="XM_033795392.1"/>
</dbReference>
<keyword evidence="4" id="KW-0808">Transferase</keyword>
<keyword evidence="5" id="KW-0949">S-adenosyl-L-methionine</keyword>
<organism evidence="9 10">
    <name type="scientific">Westerdykella ornata</name>
    <dbReference type="NCBI Taxonomy" id="318751"/>
    <lineage>
        <taxon>Eukaryota</taxon>
        <taxon>Fungi</taxon>
        <taxon>Dikarya</taxon>
        <taxon>Ascomycota</taxon>
        <taxon>Pezizomycotina</taxon>
        <taxon>Dothideomycetes</taxon>
        <taxon>Pleosporomycetidae</taxon>
        <taxon>Pleosporales</taxon>
        <taxon>Sporormiaceae</taxon>
        <taxon>Westerdykella</taxon>
    </lineage>
</organism>
<reference evidence="9" key="1">
    <citation type="journal article" date="2020" name="Stud. Mycol.">
        <title>101 Dothideomycetes genomes: a test case for predicting lifestyles and emergence of pathogens.</title>
        <authorList>
            <person name="Haridas S."/>
            <person name="Albert R."/>
            <person name="Binder M."/>
            <person name="Bloem J."/>
            <person name="Labutti K."/>
            <person name="Salamov A."/>
            <person name="Andreopoulos B."/>
            <person name="Baker S."/>
            <person name="Barry K."/>
            <person name="Bills G."/>
            <person name="Bluhm B."/>
            <person name="Cannon C."/>
            <person name="Castanera R."/>
            <person name="Culley D."/>
            <person name="Daum C."/>
            <person name="Ezra D."/>
            <person name="Gonzalez J."/>
            <person name="Henrissat B."/>
            <person name="Kuo A."/>
            <person name="Liang C."/>
            <person name="Lipzen A."/>
            <person name="Lutzoni F."/>
            <person name="Magnuson J."/>
            <person name="Mondo S."/>
            <person name="Nolan M."/>
            <person name="Ohm R."/>
            <person name="Pangilinan J."/>
            <person name="Park H.-J."/>
            <person name="Ramirez L."/>
            <person name="Alfaro M."/>
            <person name="Sun H."/>
            <person name="Tritt A."/>
            <person name="Yoshinaga Y."/>
            <person name="Zwiers L.-H."/>
            <person name="Turgeon B."/>
            <person name="Goodwin S."/>
            <person name="Spatafora J."/>
            <person name="Crous P."/>
            <person name="Grigoriev I."/>
        </authorList>
    </citation>
    <scope>NUCLEOTIDE SEQUENCE</scope>
    <source>
        <strain evidence="9">CBS 379.55</strain>
    </source>
</reference>
<dbReference type="SUPFAM" id="SSF53335">
    <property type="entry name" value="S-adenosyl-L-methionine-dependent methyltransferases"/>
    <property type="match status" value="1"/>
</dbReference>
<dbReference type="GeneID" id="54548567"/>
<dbReference type="InterPro" id="IPR023165">
    <property type="entry name" value="rRNA_Ade_diMease-like_C"/>
</dbReference>
<comment type="subcellular location">
    <subcellularLocation>
        <location evidence="1">Mitochondrion</location>
    </subcellularLocation>
</comment>
<dbReference type="GO" id="GO:0032259">
    <property type="term" value="P:methylation"/>
    <property type="evidence" value="ECO:0007669"/>
    <property type="project" value="UniProtKB-KW"/>
</dbReference>
<proteinExistence type="predicted"/>
<protein>
    <recommendedName>
        <fullName evidence="2">Mitochondrial transcription factor 1</fullName>
    </recommendedName>
</protein>
<feature type="region of interest" description="Disordered" evidence="8">
    <location>
        <begin position="282"/>
        <end position="320"/>
    </location>
</feature>
<dbReference type="GO" id="GO:0003723">
    <property type="term" value="F:RNA binding"/>
    <property type="evidence" value="ECO:0007669"/>
    <property type="project" value="UniProtKB-KW"/>
</dbReference>
<evidence type="ECO:0000256" key="5">
    <source>
        <dbReference type="ARBA" id="ARBA00022691"/>
    </source>
</evidence>
<evidence type="ECO:0000256" key="4">
    <source>
        <dbReference type="ARBA" id="ARBA00022679"/>
    </source>
</evidence>
<dbReference type="AlphaFoldDB" id="A0A6A6JPH9"/>
<dbReference type="Gene3D" id="3.40.50.150">
    <property type="entry name" value="Vaccinia Virus protein VP39"/>
    <property type="match status" value="1"/>
</dbReference>
<dbReference type="EMBL" id="ML986488">
    <property type="protein sequence ID" value="KAF2278521.1"/>
    <property type="molecule type" value="Genomic_DNA"/>
</dbReference>
<dbReference type="InterPro" id="IPR029063">
    <property type="entry name" value="SAM-dependent_MTases_sf"/>
</dbReference>